<proteinExistence type="predicted"/>
<evidence type="ECO:0000313" key="4">
    <source>
        <dbReference type="Proteomes" id="UP000503096"/>
    </source>
</evidence>
<dbReference type="AlphaFoldDB" id="A0A6M4H8V5"/>
<dbReference type="EMBL" id="CP053073">
    <property type="protein sequence ID" value="QJR16036.1"/>
    <property type="molecule type" value="Genomic_DNA"/>
</dbReference>
<dbReference type="KEGG" id="upl:DSM104440_02864"/>
<evidence type="ECO:0000256" key="2">
    <source>
        <dbReference type="SAM" id="SignalP"/>
    </source>
</evidence>
<feature type="compositionally biased region" description="Basic and acidic residues" evidence="1">
    <location>
        <begin position="365"/>
        <end position="375"/>
    </location>
</feature>
<feature type="region of interest" description="Disordered" evidence="1">
    <location>
        <begin position="343"/>
        <end position="375"/>
    </location>
</feature>
<dbReference type="Proteomes" id="UP000503096">
    <property type="component" value="Chromosome"/>
</dbReference>
<name>A0A6M4H8V5_9PROT</name>
<gene>
    <name evidence="3" type="ORF">DSM104440_02864</name>
</gene>
<reference evidence="3 4" key="1">
    <citation type="submission" date="2020-04" db="EMBL/GenBank/DDBJ databases">
        <title>Usitatibacter rugosus gen. nov., sp. nov. and Usitatibacter palustris sp. nov., novel members of Usitatibacteraceae fam. nov. within the order Nitrosomonadales isolated from soil.</title>
        <authorList>
            <person name="Huber K.J."/>
            <person name="Neumann-Schaal M."/>
            <person name="Geppert A."/>
            <person name="Luckner M."/>
            <person name="Wanner G."/>
            <person name="Overmann J."/>
        </authorList>
    </citation>
    <scope>NUCLEOTIDE SEQUENCE [LARGE SCALE GENOMIC DNA]</scope>
    <source>
        <strain evidence="3 4">Swamp67</strain>
    </source>
</reference>
<protein>
    <submittedName>
        <fullName evidence="3">Uncharacterized protein</fullName>
    </submittedName>
</protein>
<evidence type="ECO:0000256" key="1">
    <source>
        <dbReference type="SAM" id="MobiDB-lite"/>
    </source>
</evidence>
<organism evidence="3 4">
    <name type="scientific">Usitatibacter palustris</name>
    <dbReference type="NCBI Taxonomy" id="2732487"/>
    <lineage>
        <taxon>Bacteria</taxon>
        <taxon>Pseudomonadati</taxon>
        <taxon>Pseudomonadota</taxon>
        <taxon>Betaproteobacteria</taxon>
        <taxon>Nitrosomonadales</taxon>
        <taxon>Usitatibacteraceae</taxon>
        <taxon>Usitatibacter</taxon>
    </lineage>
</organism>
<keyword evidence="4" id="KW-1185">Reference proteome</keyword>
<feature type="signal peptide" evidence="2">
    <location>
        <begin position="1"/>
        <end position="23"/>
    </location>
</feature>
<keyword evidence="2" id="KW-0732">Signal</keyword>
<dbReference type="InParanoid" id="A0A6M4H8V5"/>
<sequence length="375" mass="41760">MKTVAAWLLGSAALAFAPHAVSAEFATPDGPEPANVAEIAAFLKQDRYDLELLISFGTSKGGSAGHLALAIRDAAPNGDDLVYSANFYADRSPEHAKDYYTDELMVAIPKMEYLYGTRSTLNPKAAFGLDFGEVYKRSVVGVRVYGVPAKEKDGLVAFFKRMNADFKRKAKDVEYHDREVKYDYMHLNCAKTIASGFKYGAGYHDIEIKGPKLLPGHTIVVAALHANIPADMALKLVKAWDKRGYRVETVLYRKYEGSPYVDPHEEAKVAFKDLPNRFPSVLSLDFRNDQGDYEDFDNLYAMYLFYNLGRYGVKLNGETKLIEVGMTNVPMTYVIAEKLARQSAEDDSKGFLRRLPYSPKGKPVGSEEKNAPPSQ</sequence>
<accession>A0A6M4H8V5</accession>
<dbReference type="RefSeq" id="WP_171163828.1">
    <property type="nucleotide sequence ID" value="NZ_CP053073.1"/>
</dbReference>
<feature type="chain" id="PRO_5026917842" evidence="2">
    <location>
        <begin position="24"/>
        <end position="375"/>
    </location>
</feature>
<evidence type="ECO:0000313" key="3">
    <source>
        <dbReference type="EMBL" id="QJR16036.1"/>
    </source>
</evidence>